<dbReference type="SMART" id="SM00347">
    <property type="entry name" value="HTH_MARR"/>
    <property type="match status" value="1"/>
</dbReference>
<dbReference type="PROSITE" id="PS50995">
    <property type="entry name" value="HTH_MARR_2"/>
    <property type="match status" value="1"/>
</dbReference>
<comment type="caution">
    <text evidence="2">The sequence shown here is derived from an EMBL/GenBank/DDBJ whole genome shotgun (WGS) entry which is preliminary data.</text>
</comment>
<gene>
    <name evidence="2" type="ORF">JOE57_001215</name>
</gene>
<keyword evidence="2" id="KW-0238">DNA-binding</keyword>
<reference evidence="2 3" key="1">
    <citation type="submission" date="2021-01" db="EMBL/GenBank/DDBJ databases">
        <title>Sequencing the genomes of 1000 actinobacteria strains.</title>
        <authorList>
            <person name="Klenk H.-P."/>
        </authorList>
    </citation>
    <scope>NUCLEOTIDE SEQUENCE [LARGE SCALE GENOMIC DNA]</scope>
    <source>
        <strain evidence="2 3">DSM 18662</strain>
    </source>
</reference>
<keyword evidence="3" id="KW-1185">Reference proteome</keyword>
<dbReference type="Pfam" id="PF01047">
    <property type="entry name" value="MarR"/>
    <property type="match status" value="1"/>
</dbReference>
<dbReference type="RefSeq" id="WP_204916857.1">
    <property type="nucleotide sequence ID" value="NZ_BAAAQP010000011.1"/>
</dbReference>
<dbReference type="EMBL" id="JAFBCF010000001">
    <property type="protein sequence ID" value="MBM7798294.1"/>
    <property type="molecule type" value="Genomic_DNA"/>
</dbReference>
<dbReference type="PANTHER" id="PTHR33164">
    <property type="entry name" value="TRANSCRIPTIONAL REGULATOR, MARR FAMILY"/>
    <property type="match status" value="1"/>
</dbReference>
<dbReference type="Gene3D" id="1.10.10.10">
    <property type="entry name" value="Winged helix-like DNA-binding domain superfamily/Winged helix DNA-binding domain"/>
    <property type="match status" value="1"/>
</dbReference>
<accession>A0ABS2RH08</accession>
<protein>
    <submittedName>
        <fullName evidence="2">DNA-binding MarR family transcriptional regulator</fullName>
    </submittedName>
</protein>
<dbReference type="InterPro" id="IPR036388">
    <property type="entry name" value="WH-like_DNA-bd_sf"/>
</dbReference>
<name>A0ABS2RH08_9ACTN</name>
<dbReference type="InterPro" id="IPR000835">
    <property type="entry name" value="HTH_MarR-typ"/>
</dbReference>
<evidence type="ECO:0000259" key="1">
    <source>
        <dbReference type="PROSITE" id="PS50995"/>
    </source>
</evidence>
<evidence type="ECO:0000313" key="3">
    <source>
        <dbReference type="Proteomes" id="UP000704762"/>
    </source>
</evidence>
<dbReference type="Proteomes" id="UP000704762">
    <property type="component" value="Unassembled WGS sequence"/>
</dbReference>
<dbReference type="InterPro" id="IPR039422">
    <property type="entry name" value="MarR/SlyA-like"/>
</dbReference>
<dbReference type="GO" id="GO:0003677">
    <property type="term" value="F:DNA binding"/>
    <property type="evidence" value="ECO:0007669"/>
    <property type="project" value="UniProtKB-KW"/>
</dbReference>
<organism evidence="2 3">
    <name type="scientific">Microlunatus panaciterrae</name>
    <dbReference type="NCBI Taxonomy" id="400768"/>
    <lineage>
        <taxon>Bacteria</taxon>
        <taxon>Bacillati</taxon>
        <taxon>Actinomycetota</taxon>
        <taxon>Actinomycetes</taxon>
        <taxon>Propionibacteriales</taxon>
        <taxon>Propionibacteriaceae</taxon>
        <taxon>Microlunatus</taxon>
    </lineage>
</organism>
<dbReference type="InterPro" id="IPR036390">
    <property type="entry name" value="WH_DNA-bd_sf"/>
</dbReference>
<dbReference type="PANTHER" id="PTHR33164:SF43">
    <property type="entry name" value="HTH-TYPE TRANSCRIPTIONAL REPRESSOR YETL"/>
    <property type="match status" value="1"/>
</dbReference>
<dbReference type="SUPFAM" id="SSF46785">
    <property type="entry name" value="Winged helix' DNA-binding domain"/>
    <property type="match status" value="1"/>
</dbReference>
<feature type="domain" description="HTH marR-type" evidence="1">
    <location>
        <begin position="1"/>
        <end position="135"/>
    </location>
</feature>
<evidence type="ECO:0000313" key="2">
    <source>
        <dbReference type="EMBL" id="MBM7798294.1"/>
    </source>
</evidence>
<proteinExistence type="predicted"/>
<sequence length="141" mass="15511">MTEDLRKLGQDLITISGRVVRWVPHQGFNLSLAATRTLAKLYDLGPTSISDLAISERSSQPTISNHVQRLETLGLVARKHSDTDARVWLITVTDRGLQELTAMRDQIGANIAPLLAELSESDRQAIRDGLDAIRRLLNGGS</sequence>